<dbReference type="Proteomes" id="UP000003529">
    <property type="component" value="Unassembled WGS sequence"/>
</dbReference>
<organism evidence="1 2">
    <name type="scientific">Veillonella dispar ATCC 17748</name>
    <dbReference type="NCBI Taxonomy" id="546273"/>
    <lineage>
        <taxon>Bacteria</taxon>
        <taxon>Bacillati</taxon>
        <taxon>Bacillota</taxon>
        <taxon>Negativicutes</taxon>
        <taxon>Veillonellales</taxon>
        <taxon>Veillonellaceae</taxon>
        <taxon>Veillonella</taxon>
    </lineage>
</organism>
<dbReference type="RefSeq" id="WP_005386468.1">
    <property type="nucleotide sequence ID" value="NZ_GG667604.1"/>
</dbReference>
<protein>
    <recommendedName>
        <fullName evidence="3">Core tail protein</fullName>
    </recommendedName>
</protein>
<evidence type="ECO:0000313" key="2">
    <source>
        <dbReference type="Proteomes" id="UP000003529"/>
    </source>
</evidence>
<evidence type="ECO:0000313" key="1">
    <source>
        <dbReference type="EMBL" id="EEP65190.1"/>
    </source>
</evidence>
<proteinExistence type="predicted"/>
<dbReference type="Pfam" id="PF09393">
    <property type="entry name" value="DUF2001"/>
    <property type="match status" value="1"/>
</dbReference>
<dbReference type="SUPFAM" id="SSF69279">
    <property type="entry name" value="Phage tail proteins"/>
    <property type="match status" value="1"/>
</dbReference>
<keyword evidence="2" id="KW-1185">Reference proteome</keyword>
<gene>
    <name evidence="1" type="ORF">VEIDISOL_01065</name>
</gene>
<dbReference type="EMBL" id="ACIK02000010">
    <property type="protein sequence ID" value="EEP65190.1"/>
    <property type="molecule type" value="Genomic_DNA"/>
</dbReference>
<sequence length="161" mass="18027">MAQMATVKSNELAKSRLATCYTVINGKRYSVMNAKKLEYKIDIETQEFGVLGTLIDQAGQTKVKITGKLSQFDNDPIFHDLAIKYATKGEQTFFDIYATNEDPTSVGNIGRRTVILKDCVFKGVNTVAFDVEGKYLEKEIEFIAGGIEYPEQFKLSDKMEG</sequence>
<dbReference type="HOGENOM" id="CLU_139219_0_0_9"/>
<accession>C4FQJ7</accession>
<dbReference type="Gene3D" id="2.30.110.40">
    <property type="entry name" value="Phage tail tube protein"/>
    <property type="match status" value="1"/>
</dbReference>
<comment type="caution">
    <text evidence="1">The sequence shown here is derived from an EMBL/GenBank/DDBJ whole genome shotgun (WGS) entry which is preliminary data.</text>
</comment>
<dbReference type="InterPro" id="IPR018989">
    <property type="entry name" value="DUF2001"/>
</dbReference>
<dbReference type="OrthoDB" id="1697482at2"/>
<dbReference type="InterPro" id="IPR038628">
    <property type="entry name" value="XkdM-like_sf"/>
</dbReference>
<evidence type="ECO:0008006" key="3">
    <source>
        <dbReference type="Google" id="ProtNLM"/>
    </source>
</evidence>
<name>C4FQJ7_9FIRM</name>
<dbReference type="AlphaFoldDB" id="C4FQJ7"/>
<reference evidence="1" key="1">
    <citation type="submission" date="2009-04" db="EMBL/GenBank/DDBJ databases">
        <authorList>
            <person name="Weinstock G."/>
            <person name="Sodergren E."/>
            <person name="Clifton S."/>
            <person name="Fulton L."/>
            <person name="Fulton B."/>
            <person name="Courtney L."/>
            <person name="Fronick C."/>
            <person name="Harrison M."/>
            <person name="Strong C."/>
            <person name="Farmer C."/>
            <person name="Delahaunty K."/>
            <person name="Markovic C."/>
            <person name="Hall O."/>
            <person name="Minx P."/>
            <person name="Tomlinson C."/>
            <person name="Mitreva M."/>
            <person name="Nelson J."/>
            <person name="Hou S."/>
            <person name="Wollam A."/>
            <person name="Pepin K.H."/>
            <person name="Johnson M."/>
            <person name="Bhonagiri V."/>
            <person name="Nash W.E."/>
            <person name="Warren W."/>
            <person name="Chinwalla A."/>
            <person name="Mardis E.R."/>
            <person name="Wilson R.K."/>
        </authorList>
    </citation>
    <scope>NUCLEOTIDE SEQUENCE [LARGE SCALE GENOMIC DNA]</scope>
    <source>
        <strain evidence="1">ATCC 17748</strain>
    </source>
</reference>